<comment type="caution">
    <text evidence="3">The sequence shown here is derived from an EMBL/GenBank/DDBJ whole genome shotgun (WGS) entry which is preliminary data.</text>
</comment>
<accession>A0A6N4R430</accession>
<keyword evidence="1" id="KW-0472">Membrane</keyword>
<dbReference type="Proteomes" id="UP000320948">
    <property type="component" value="Unassembled WGS sequence"/>
</dbReference>
<dbReference type="PANTHER" id="PTHR40547:SF1">
    <property type="entry name" value="SLL0298 PROTEIN"/>
    <property type="match status" value="1"/>
</dbReference>
<dbReference type="AlphaFoldDB" id="A0A6N4R430"/>
<name>A0A6N4R430_BLAVI</name>
<feature type="domain" description="DUF2062" evidence="2">
    <location>
        <begin position="94"/>
        <end position="243"/>
    </location>
</feature>
<feature type="transmembrane region" description="Helical" evidence="1">
    <location>
        <begin position="147"/>
        <end position="168"/>
    </location>
</feature>
<protein>
    <submittedName>
        <fullName evidence="3">DUF2062 domain-containing protein</fullName>
    </submittedName>
</protein>
<gene>
    <name evidence="3" type="ORF">DI628_03125</name>
</gene>
<feature type="transmembrane region" description="Helical" evidence="1">
    <location>
        <begin position="207"/>
        <end position="230"/>
    </location>
</feature>
<dbReference type="EMBL" id="VAFM01000001">
    <property type="protein sequence ID" value="TKW61633.1"/>
    <property type="molecule type" value="Genomic_DNA"/>
</dbReference>
<dbReference type="PANTHER" id="PTHR40547">
    <property type="entry name" value="SLL0298 PROTEIN"/>
    <property type="match status" value="1"/>
</dbReference>
<sequence>MAGADESLTRKTTRQKTPRQGVFFLAGDGRTKSFHRLRKQKAIPELDWLQVPKARKRGVHTRRRPPAAPWYQIPQNWAEWGKDTLWPSMGWKALMRYFLLKVRRSAADPHHVAMGMAIGMWANFLPLPGLGGLLSVTFAWLMRANMLTAFIGQLLGNAWTMPFIWWLCYKTGLLVFPVNEHTVGFKMLLANANLEFMIENWRALARGVLLPLTAGGQMLGIPLAIISYWLTHWEVKRFWAHRRKVKEANRHKNARAKA</sequence>
<keyword evidence="1" id="KW-1133">Transmembrane helix</keyword>
<reference evidence="3 4" key="1">
    <citation type="journal article" date="2017" name="Nat. Commun.">
        <title>In situ click chemistry generation of cyclooxygenase-2 inhibitors.</title>
        <authorList>
            <person name="Bhardwaj A."/>
            <person name="Kaur J."/>
            <person name="Wuest M."/>
            <person name="Wuest F."/>
        </authorList>
    </citation>
    <scope>NUCLEOTIDE SEQUENCE [LARGE SCALE GENOMIC DNA]</scope>
    <source>
        <strain evidence="3">S2_018_000_R2_106</strain>
    </source>
</reference>
<proteinExistence type="predicted"/>
<evidence type="ECO:0000259" key="2">
    <source>
        <dbReference type="Pfam" id="PF09835"/>
    </source>
</evidence>
<organism evidence="3 4">
    <name type="scientific">Blastochloris viridis</name>
    <name type="common">Rhodopseudomonas viridis</name>
    <dbReference type="NCBI Taxonomy" id="1079"/>
    <lineage>
        <taxon>Bacteria</taxon>
        <taxon>Pseudomonadati</taxon>
        <taxon>Pseudomonadota</taxon>
        <taxon>Alphaproteobacteria</taxon>
        <taxon>Hyphomicrobiales</taxon>
        <taxon>Blastochloridaceae</taxon>
        <taxon>Blastochloris</taxon>
    </lineage>
</organism>
<evidence type="ECO:0000313" key="4">
    <source>
        <dbReference type="Proteomes" id="UP000320948"/>
    </source>
</evidence>
<dbReference type="Pfam" id="PF09835">
    <property type="entry name" value="DUF2062"/>
    <property type="match status" value="1"/>
</dbReference>
<feature type="transmembrane region" description="Helical" evidence="1">
    <location>
        <begin position="120"/>
        <end position="141"/>
    </location>
</feature>
<evidence type="ECO:0000256" key="1">
    <source>
        <dbReference type="SAM" id="Phobius"/>
    </source>
</evidence>
<dbReference type="InterPro" id="IPR018639">
    <property type="entry name" value="DUF2062"/>
</dbReference>
<evidence type="ECO:0000313" key="3">
    <source>
        <dbReference type="EMBL" id="TKW61633.1"/>
    </source>
</evidence>
<keyword evidence="1" id="KW-0812">Transmembrane</keyword>